<dbReference type="EMBL" id="JABFAC010000004">
    <property type="protein sequence ID" value="MBA0611018.1"/>
    <property type="molecule type" value="Genomic_DNA"/>
</dbReference>
<sequence>MIISLMKSSLLDADFEKLGHCVRKN</sequence>
<dbReference type="AlphaFoldDB" id="A0A7J8RB20"/>
<keyword evidence="2" id="KW-1185">Reference proteome</keyword>
<comment type="caution">
    <text evidence="1">The sequence shown here is derived from an EMBL/GenBank/DDBJ whole genome shotgun (WGS) entry which is preliminary data.</text>
</comment>
<evidence type="ECO:0000313" key="1">
    <source>
        <dbReference type="EMBL" id="MBA0611018.1"/>
    </source>
</evidence>
<evidence type="ECO:0000313" key="2">
    <source>
        <dbReference type="Proteomes" id="UP000593561"/>
    </source>
</evidence>
<gene>
    <name evidence="1" type="ORF">Godav_011739</name>
</gene>
<name>A0A7J8RB20_GOSDV</name>
<accession>A0A7J8RB20</accession>
<organism evidence="1 2">
    <name type="scientific">Gossypium davidsonii</name>
    <name type="common">Davidson's cotton</name>
    <name type="synonym">Gossypium klotzschianum subsp. davidsonii</name>
    <dbReference type="NCBI Taxonomy" id="34287"/>
    <lineage>
        <taxon>Eukaryota</taxon>
        <taxon>Viridiplantae</taxon>
        <taxon>Streptophyta</taxon>
        <taxon>Embryophyta</taxon>
        <taxon>Tracheophyta</taxon>
        <taxon>Spermatophyta</taxon>
        <taxon>Magnoliopsida</taxon>
        <taxon>eudicotyledons</taxon>
        <taxon>Gunneridae</taxon>
        <taxon>Pentapetalae</taxon>
        <taxon>rosids</taxon>
        <taxon>malvids</taxon>
        <taxon>Malvales</taxon>
        <taxon>Malvaceae</taxon>
        <taxon>Malvoideae</taxon>
        <taxon>Gossypium</taxon>
    </lineage>
</organism>
<reference evidence="1 2" key="1">
    <citation type="journal article" date="2019" name="Genome Biol. Evol.">
        <title>Insights into the evolution of the New World diploid cottons (Gossypium, subgenus Houzingenia) based on genome sequencing.</title>
        <authorList>
            <person name="Grover C.E."/>
            <person name="Arick M.A. 2nd"/>
            <person name="Thrash A."/>
            <person name="Conover J.L."/>
            <person name="Sanders W.S."/>
            <person name="Peterson D.G."/>
            <person name="Frelichowski J.E."/>
            <person name="Scheffler J.A."/>
            <person name="Scheffler B.E."/>
            <person name="Wendel J.F."/>
        </authorList>
    </citation>
    <scope>NUCLEOTIDE SEQUENCE [LARGE SCALE GENOMIC DNA]</scope>
    <source>
        <strain evidence="1">27</strain>
        <tissue evidence="1">Leaf</tissue>
    </source>
</reference>
<dbReference type="Proteomes" id="UP000593561">
    <property type="component" value="Unassembled WGS sequence"/>
</dbReference>
<proteinExistence type="predicted"/>
<protein>
    <submittedName>
        <fullName evidence="1">Uncharacterized protein</fullName>
    </submittedName>
</protein>